<dbReference type="AlphaFoldDB" id="A0A839UW62"/>
<dbReference type="Pfam" id="PF05995">
    <property type="entry name" value="CDO_I"/>
    <property type="match status" value="1"/>
</dbReference>
<proteinExistence type="inferred from homology"/>
<accession>A0A839UW62</accession>
<evidence type="ECO:0000256" key="5">
    <source>
        <dbReference type="ARBA" id="ARBA00023004"/>
    </source>
</evidence>
<dbReference type="InterPro" id="IPR011051">
    <property type="entry name" value="RmlC_Cupin_sf"/>
</dbReference>
<dbReference type="Gene3D" id="2.60.120.10">
    <property type="entry name" value="Jelly Rolls"/>
    <property type="match status" value="1"/>
</dbReference>
<keyword evidence="2 6" id="KW-0479">Metal-binding</keyword>
<dbReference type="GO" id="GO:0016702">
    <property type="term" value="F:oxidoreductase activity, acting on single donors with incorporation of molecular oxygen, incorporation of two atoms of oxygen"/>
    <property type="evidence" value="ECO:0007669"/>
    <property type="project" value="InterPro"/>
</dbReference>
<dbReference type="Gene3D" id="1.20.5.440">
    <property type="entry name" value="ATP synthase delta/epsilon subunit, C-terminal domain"/>
    <property type="match status" value="1"/>
</dbReference>
<keyword evidence="5 6" id="KW-0408">Iron</keyword>
<sequence>MSASIAPLRDFVRDITALFDRGLNPPAVQLEGVNLLRRLVSRDDWLPDAFARPDPQRYSQYLLHCDPAERFSVVSFVWGPGQSTPLHDHRIWGLIGMLRGREVETQFVRDAQGRFHEAESSELHPGEVTILEPDLNDYHRVANASADTTAISIHVYGGNIGGVLRATYDPASGARKAFISGYSNDTVPNLWDRSRQTEPA</sequence>
<dbReference type="PANTHER" id="PTHR12918:SF1">
    <property type="entry name" value="CYSTEINE DIOXYGENASE TYPE 1"/>
    <property type="match status" value="1"/>
</dbReference>
<dbReference type="InterPro" id="IPR010300">
    <property type="entry name" value="CDO_1"/>
</dbReference>
<evidence type="ECO:0000313" key="7">
    <source>
        <dbReference type="EMBL" id="MBB3172905.1"/>
    </source>
</evidence>
<evidence type="ECO:0000256" key="6">
    <source>
        <dbReference type="PIRSR" id="PIRSR610300-51"/>
    </source>
</evidence>
<dbReference type="EMBL" id="JACHXV010000002">
    <property type="protein sequence ID" value="MBB3172905.1"/>
    <property type="molecule type" value="Genomic_DNA"/>
</dbReference>
<gene>
    <name evidence="7" type="ORF">FHR90_000719</name>
    <name evidence="8" type="ORF">HUK83_14435</name>
</gene>
<evidence type="ECO:0000256" key="3">
    <source>
        <dbReference type="ARBA" id="ARBA00022964"/>
    </source>
</evidence>
<dbReference type="Proteomes" id="UP000565205">
    <property type="component" value="Unassembled WGS sequence"/>
</dbReference>
<dbReference type="InterPro" id="IPR014710">
    <property type="entry name" value="RmlC-like_jellyroll"/>
</dbReference>
<evidence type="ECO:0000313" key="9">
    <source>
        <dbReference type="Proteomes" id="UP000557688"/>
    </source>
</evidence>
<feature type="binding site" evidence="6">
    <location>
        <position position="87"/>
    </location>
    <ligand>
        <name>Fe cation</name>
        <dbReference type="ChEBI" id="CHEBI:24875"/>
        <note>catalytic</note>
    </ligand>
</feature>
<evidence type="ECO:0000256" key="4">
    <source>
        <dbReference type="ARBA" id="ARBA00023002"/>
    </source>
</evidence>
<evidence type="ECO:0000313" key="8">
    <source>
        <dbReference type="EMBL" id="NVN31522.1"/>
    </source>
</evidence>
<feature type="binding site" evidence="6">
    <location>
        <position position="139"/>
    </location>
    <ligand>
        <name>Fe cation</name>
        <dbReference type="ChEBI" id="CHEBI:24875"/>
        <note>catalytic</note>
    </ligand>
</feature>
<comment type="caution">
    <text evidence="7">The sequence shown here is derived from an EMBL/GenBank/DDBJ whole genome shotgun (WGS) entry which is preliminary data.</text>
</comment>
<name>A0A839UW62_9PROT</name>
<comment type="similarity">
    <text evidence="1">Belongs to the cysteine dioxygenase family.</text>
</comment>
<feature type="binding site" evidence="6">
    <location>
        <position position="89"/>
    </location>
    <ligand>
        <name>Fe cation</name>
        <dbReference type="ChEBI" id="CHEBI:24875"/>
        <note>catalytic</note>
    </ligand>
</feature>
<keyword evidence="9" id="KW-1185">Reference proteome</keyword>
<reference evidence="8 10" key="1">
    <citation type="submission" date="2020-06" db="EMBL/GenBank/DDBJ databases">
        <title>Description of novel acetic acid bacteria.</title>
        <authorList>
            <person name="Sombolestani A."/>
        </authorList>
    </citation>
    <scope>NUCLEOTIDE SEQUENCE [LARGE SCALE GENOMIC DNA]</scope>
    <source>
        <strain evidence="8 10">LMG 26838</strain>
    </source>
</reference>
<keyword evidence="4" id="KW-0560">Oxidoreductase</keyword>
<dbReference type="SUPFAM" id="SSF51182">
    <property type="entry name" value="RmlC-like cupins"/>
    <property type="match status" value="1"/>
</dbReference>
<evidence type="ECO:0000313" key="10">
    <source>
        <dbReference type="Proteomes" id="UP000565205"/>
    </source>
</evidence>
<dbReference type="EMBL" id="JABXXQ010000401">
    <property type="protein sequence ID" value="NVN31522.1"/>
    <property type="molecule type" value="Genomic_DNA"/>
</dbReference>
<organism evidence="7 9">
    <name type="scientific">Endobacter medicaginis</name>
    <dbReference type="NCBI Taxonomy" id="1181271"/>
    <lineage>
        <taxon>Bacteria</taxon>
        <taxon>Pseudomonadati</taxon>
        <taxon>Pseudomonadota</taxon>
        <taxon>Alphaproteobacteria</taxon>
        <taxon>Acetobacterales</taxon>
        <taxon>Acetobacteraceae</taxon>
        <taxon>Endobacter</taxon>
    </lineage>
</organism>
<evidence type="ECO:0000256" key="2">
    <source>
        <dbReference type="ARBA" id="ARBA00022723"/>
    </source>
</evidence>
<reference evidence="7 9" key="2">
    <citation type="submission" date="2020-08" db="EMBL/GenBank/DDBJ databases">
        <title>Genomic Encyclopedia of Type Strains, Phase III (KMG-III): the genomes of soil and plant-associated and newly described type strains.</title>
        <authorList>
            <person name="Whitman W."/>
        </authorList>
    </citation>
    <scope>NUCLEOTIDE SEQUENCE [LARGE SCALE GENOMIC DNA]</scope>
    <source>
        <strain evidence="7 9">CECT 8088</strain>
    </source>
</reference>
<dbReference type="CDD" id="cd10548">
    <property type="entry name" value="cupin_CDO"/>
    <property type="match status" value="1"/>
</dbReference>
<dbReference type="PANTHER" id="PTHR12918">
    <property type="entry name" value="CYSTEINE DIOXYGENASE"/>
    <property type="match status" value="1"/>
</dbReference>
<dbReference type="Proteomes" id="UP000557688">
    <property type="component" value="Unassembled WGS sequence"/>
</dbReference>
<protein>
    <submittedName>
        <fullName evidence="8">Cysteine dioxygenase</fullName>
    </submittedName>
    <submittedName>
        <fullName evidence="7">Putative metal-dependent enzyme (Double-stranded beta helix superfamily)</fullName>
    </submittedName>
</protein>
<dbReference type="GO" id="GO:0008198">
    <property type="term" value="F:ferrous iron binding"/>
    <property type="evidence" value="ECO:0007669"/>
    <property type="project" value="TreeGrafter"/>
</dbReference>
<evidence type="ECO:0000256" key="1">
    <source>
        <dbReference type="ARBA" id="ARBA00006622"/>
    </source>
</evidence>
<dbReference type="RefSeq" id="WP_176625893.1">
    <property type="nucleotide sequence ID" value="NZ_JABXXQ010000401.1"/>
</dbReference>
<keyword evidence="3 8" id="KW-0223">Dioxygenase</keyword>